<dbReference type="GeneID" id="85165797"/>
<comment type="similarity">
    <text evidence="1">Belongs to the NAD(P)H dehydrogenase (quinone) family.</text>
</comment>
<gene>
    <name evidence="4" type="ORF">BSCA_1861</name>
</gene>
<dbReference type="eggNOG" id="COG2249">
    <property type="taxonomic scope" value="Bacteria"/>
</dbReference>
<keyword evidence="5" id="KW-1185">Reference proteome</keyword>
<dbReference type="InterPro" id="IPR029039">
    <property type="entry name" value="Flavoprotein-like_sf"/>
</dbReference>
<dbReference type="EC" id="1.10.99.2" evidence="4"/>
<dbReference type="PANTHER" id="PTHR10204">
    <property type="entry name" value="NAD P H OXIDOREDUCTASE-RELATED"/>
    <property type="match status" value="1"/>
</dbReference>
<dbReference type="InterPro" id="IPR051545">
    <property type="entry name" value="NAD(P)H_dehydrogenase_qn"/>
</dbReference>
<dbReference type="AlphaFoldDB" id="A0A087D6C8"/>
<dbReference type="RefSeq" id="WP_033519027.1">
    <property type="nucleotide sequence ID" value="NZ_CAUPKV010000020.1"/>
</dbReference>
<accession>A0A087D6C8</accession>
<dbReference type="PANTHER" id="PTHR10204:SF34">
    <property type="entry name" value="NAD(P)H DEHYDROGENASE [QUINONE] 1 ISOFORM 1"/>
    <property type="match status" value="1"/>
</dbReference>
<feature type="domain" description="Flavodoxin-like fold" evidence="3">
    <location>
        <begin position="3"/>
        <end position="188"/>
    </location>
</feature>
<dbReference type="EMBL" id="JGZO01000025">
    <property type="protein sequence ID" value="KFI91078.1"/>
    <property type="molecule type" value="Genomic_DNA"/>
</dbReference>
<dbReference type="SUPFAM" id="SSF52218">
    <property type="entry name" value="Flavoproteins"/>
    <property type="match status" value="1"/>
</dbReference>
<dbReference type="OrthoDB" id="9798454at2"/>
<dbReference type="InterPro" id="IPR003680">
    <property type="entry name" value="Flavodoxin_fold"/>
</dbReference>
<evidence type="ECO:0000256" key="1">
    <source>
        <dbReference type="ARBA" id="ARBA00006252"/>
    </source>
</evidence>
<name>A0A087D6C8_9BIFI</name>
<dbReference type="Proteomes" id="UP000029033">
    <property type="component" value="Unassembled WGS sequence"/>
</dbReference>
<dbReference type="STRING" id="158787.BSCA_1861"/>
<dbReference type="Pfam" id="PF02525">
    <property type="entry name" value="Flavodoxin_2"/>
    <property type="match status" value="1"/>
</dbReference>
<keyword evidence="2 4" id="KW-0560">Oxidoreductase</keyword>
<organism evidence="4 5">
    <name type="scientific">Bifidobacterium scardovii</name>
    <dbReference type="NCBI Taxonomy" id="158787"/>
    <lineage>
        <taxon>Bacteria</taxon>
        <taxon>Bacillati</taxon>
        <taxon>Actinomycetota</taxon>
        <taxon>Actinomycetes</taxon>
        <taxon>Bifidobacteriales</taxon>
        <taxon>Bifidobacteriaceae</taxon>
        <taxon>Bifidobacterium</taxon>
    </lineage>
</organism>
<reference evidence="4 5" key="1">
    <citation type="submission" date="2014-03" db="EMBL/GenBank/DDBJ databases">
        <title>Genomics of Bifidobacteria.</title>
        <authorList>
            <person name="Ventura M."/>
            <person name="Milani C."/>
            <person name="Lugli G.A."/>
        </authorList>
    </citation>
    <scope>NUCLEOTIDE SEQUENCE [LARGE SCALE GENOMIC DNA]</scope>
    <source>
        <strain evidence="4 5">LMG 21589</strain>
    </source>
</reference>
<evidence type="ECO:0000259" key="3">
    <source>
        <dbReference type="Pfam" id="PF02525"/>
    </source>
</evidence>
<protein>
    <submittedName>
        <fullName evidence="4">NAD(P)H oxidoreductase</fullName>
        <ecNumber evidence="4">1.10.99.2</ecNumber>
    </submittedName>
</protein>
<evidence type="ECO:0000313" key="5">
    <source>
        <dbReference type="Proteomes" id="UP000029033"/>
    </source>
</evidence>
<evidence type="ECO:0000313" key="4">
    <source>
        <dbReference type="EMBL" id="KFI91078.1"/>
    </source>
</evidence>
<evidence type="ECO:0000256" key="2">
    <source>
        <dbReference type="ARBA" id="ARBA00023002"/>
    </source>
</evidence>
<sequence>MSNVLVITSNPEPSSMTNATGEAFAEGAGAQGARTELIDLYGIGFDPVYTAADRAHYLGRGPMPEDVAALQARLAEADVIAIVFPVYWYTMPAMVKGLFDRVICRDFAYHADGRPGALAGKTVRVILLTGGSREWYESDGIGEALDNQIRRQTFAKYCGVTDAKLVYVDNLAMGDDDPAKRRAAAAQLDGIRELGASLVR</sequence>
<dbReference type="GO" id="GO:0003955">
    <property type="term" value="F:NAD(P)H dehydrogenase (quinone) activity"/>
    <property type="evidence" value="ECO:0007669"/>
    <property type="project" value="TreeGrafter"/>
</dbReference>
<dbReference type="GO" id="GO:0005829">
    <property type="term" value="C:cytosol"/>
    <property type="evidence" value="ECO:0007669"/>
    <property type="project" value="TreeGrafter"/>
</dbReference>
<proteinExistence type="inferred from homology"/>
<comment type="caution">
    <text evidence="4">The sequence shown here is derived from an EMBL/GenBank/DDBJ whole genome shotgun (WGS) entry which is preliminary data.</text>
</comment>
<dbReference type="Gene3D" id="3.40.50.360">
    <property type="match status" value="1"/>
</dbReference>